<dbReference type="Proteomes" id="UP000054721">
    <property type="component" value="Unassembled WGS sequence"/>
</dbReference>
<dbReference type="EMBL" id="JYDW01000016">
    <property type="protein sequence ID" value="KRZ61650.1"/>
    <property type="molecule type" value="Genomic_DNA"/>
</dbReference>
<gene>
    <name evidence="1" type="ORF">T02_90</name>
</gene>
<organism evidence="1 2">
    <name type="scientific">Trichinella nativa</name>
    <dbReference type="NCBI Taxonomy" id="6335"/>
    <lineage>
        <taxon>Eukaryota</taxon>
        <taxon>Metazoa</taxon>
        <taxon>Ecdysozoa</taxon>
        <taxon>Nematoda</taxon>
        <taxon>Enoplea</taxon>
        <taxon>Dorylaimia</taxon>
        <taxon>Trichinellida</taxon>
        <taxon>Trichinellidae</taxon>
        <taxon>Trichinella</taxon>
    </lineage>
</organism>
<proteinExistence type="predicted"/>
<keyword evidence="2" id="KW-1185">Reference proteome</keyword>
<evidence type="ECO:0000313" key="2">
    <source>
        <dbReference type="Proteomes" id="UP000054721"/>
    </source>
</evidence>
<dbReference type="AlphaFoldDB" id="A0A0V1LR40"/>
<name>A0A0V1LR40_9BILA</name>
<protein>
    <submittedName>
        <fullName evidence="1">Uncharacterized protein</fullName>
    </submittedName>
</protein>
<comment type="caution">
    <text evidence="1">The sequence shown here is derived from an EMBL/GenBank/DDBJ whole genome shotgun (WGS) entry which is preliminary data.</text>
</comment>
<evidence type="ECO:0000313" key="1">
    <source>
        <dbReference type="EMBL" id="KRZ61650.1"/>
    </source>
</evidence>
<reference evidence="1 2" key="1">
    <citation type="submission" date="2015-05" db="EMBL/GenBank/DDBJ databases">
        <title>Evolution of Trichinella species and genotypes.</title>
        <authorList>
            <person name="Korhonen P.K."/>
            <person name="Edoardo P."/>
            <person name="Giuseppe L.R."/>
            <person name="Gasser R.B."/>
        </authorList>
    </citation>
    <scope>NUCLEOTIDE SEQUENCE [LARGE SCALE GENOMIC DNA]</scope>
    <source>
        <strain evidence="1">ISS10</strain>
    </source>
</reference>
<accession>A0A0V1LR40</accession>
<sequence length="73" mass="8613">MHRICQVFREHCPQDLFGTPSKTVSHDATWLNSIRIQRELFRVEPQNVTKCILSYEMINCTECAFQMCITPCY</sequence>